<dbReference type="Pfam" id="PF07282">
    <property type="entry name" value="Cas12f1-like_TNB"/>
    <property type="match status" value="1"/>
</dbReference>
<dbReference type="PANTHER" id="PTHR30405">
    <property type="entry name" value="TRANSPOSASE"/>
    <property type="match status" value="1"/>
</dbReference>
<dbReference type="Proteomes" id="UP000198775">
    <property type="component" value="Unassembled WGS sequence"/>
</dbReference>
<feature type="domain" description="Probable transposase IS891/IS1136/IS1341" evidence="6">
    <location>
        <begin position="209"/>
        <end position="309"/>
    </location>
</feature>
<dbReference type="EMBL" id="FOCX01000012">
    <property type="protein sequence ID" value="SEO40178.1"/>
    <property type="molecule type" value="Genomic_DNA"/>
</dbReference>
<accession>A0A1H8PEV7</accession>
<evidence type="ECO:0000256" key="2">
    <source>
        <dbReference type="ARBA" id="ARBA00011044"/>
    </source>
</evidence>
<dbReference type="InterPro" id="IPR051399">
    <property type="entry name" value="RNA-guided_DNA_endo/Transpos"/>
</dbReference>
<dbReference type="GO" id="GO:0006310">
    <property type="term" value="P:DNA recombination"/>
    <property type="evidence" value="ECO:0007669"/>
    <property type="project" value="UniProtKB-KW"/>
</dbReference>
<evidence type="ECO:0000313" key="9">
    <source>
        <dbReference type="Proteomes" id="UP000198775"/>
    </source>
</evidence>
<evidence type="ECO:0000259" key="7">
    <source>
        <dbReference type="Pfam" id="PF07282"/>
    </source>
</evidence>
<dbReference type="PANTHER" id="PTHR30405:SF26">
    <property type="entry name" value="TRANSPOSASE, PROBABLY IS605-TNPB FAMILY"/>
    <property type="match status" value="1"/>
</dbReference>
<keyword evidence="9" id="KW-1185">Reference proteome</keyword>
<comment type="similarity">
    <text evidence="1">In the C-terminal section; belongs to the transposase 35 family.</text>
</comment>
<evidence type="ECO:0000256" key="4">
    <source>
        <dbReference type="ARBA" id="ARBA00023125"/>
    </source>
</evidence>
<organism evidence="8 9">
    <name type="scientific">Halorientalis persicus</name>
    <dbReference type="NCBI Taxonomy" id="1367881"/>
    <lineage>
        <taxon>Archaea</taxon>
        <taxon>Methanobacteriati</taxon>
        <taxon>Methanobacteriota</taxon>
        <taxon>Stenosarchaea group</taxon>
        <taxon>Halobacteria</taxon>
        <taxon>Halobacteriales</taxon>
        <taxon>Haloarculaceae</taxon>
        <taxon>Halorientalis</taxon>
    </lineage>
</organism>
<gene>
    <name evidence="8" type="ORF">SAMN05216388_101221</name>
</gene>
<comment type="similarity">
    <text evidence="2">In the N-terminal section; belongs to the transposase 2 family.</text>
</comment>
<dbReference type="NCBIfam" id="TIGR01766">
    <property type="entry name" value="IS200/IS605 family accessory protein TnpB-like domain"/>
    <property type="match status" value="1"/>
</dbReference>
<dbReference type="GO" id="GO:0032196">
    <property type="term" value="P:transposition"/>
    <property type="evidence" value="ECO:0007669"/>
    <property type="project" value="UniProtKB-KW"/>
</dbReference>
<dbReference type="InterPro" id="IPR001959">
    <property type="entry name" value="Transposase"/>
</dbReference>
<reference evidence="9" key="1">
    <citation type="submission" date="2016-10" db="EMBL/GenBank/DDBJ databases">
        <authorList>
            <person name="Varghese N."/>
            <person name="Submissions S."/>
        </authorList>
    </citation>
    <scope>NUCLEOTIDE SEQUENCE [LARGE SCALE GENOMIC DNA]</scope>
    <source>
        <strain evidence="9">IBRC-M 10043</strain>
    </source>
</reference>
<dbReference type="NCBIfam" id="NF040570">
    <property type="entry name" value="guided_TnpB"/>
    <property type="match status" value="1"/>
</dbReference>
<sequence length="427" mass="48878">MGGEEADTRCHKPRAIKYLSHLLNLVADDYLRRTAITRPTLTDEQKQLLDTTINEWQTACNISSQIGWEHGETRKTYLQDLAYDEIQEETRLRSQHAVLATHQAAAALSGVEELDEEYKTSRPEFTAETVKYDTRTLTLFDDGTVSLATVDDRIRCDLALPDDKDGYQYQYLNDEDWELTESTLTRRDGEYYLHLGFRKPKPEKQVEQQGDDEDRTVLGVDLGIVNIATTSTAYFASGRELRHRHREFERIRSSLQQTGTQSAHRTIQQMSGRESRYVRDVLHRVANDIIEEAVAHDCEYIAFENLKHIRERAPPVKEFHQWAHRQLVDLVEYKAEEEGICTEYVDPENTSRRCPECGHTSEGNRVRQAKFECGKCGAAANADYVGAKNVGWRYVRRGLQSSRRTGDSQLALKSGTVTPNRGFVPSD</sequence>
<name>A0A1H8PEV7_9EURY</name>
<keyword evidence="5" id="KW-0233">DNA recombination</keyword>
<proteinExistence type="inferred from homology"/>
<evidence type="ECO:0000313" key="8">
    <source>
        <dbReference type="EMBL" id="SEO40178.1"/>
    </source>
</evidence>
<evidence type="ECO:0000259" key="6">
    <source>
        <dbReference type="Pfam" id="PF01385"/>
    </source>
</evidence>
<keyword evidence="3" id="KW-0815">Transposition</keyword>
<feature type="domain" description="Cas12f1-like TNB" evidence="7">
    <location>
        <begin position="324"/>
        <end position="390"/>
    </location>
</feature>
<evidence type="ECO:0000256" key="5">
    <source>
        <dbReference type="ARBA" id="ARBA00023172"/>
    </source>
</evidence>
<dbReference type="InterPro" id="IPR010095">
    <property type="entry name" value="Cas12f1-like_TNB"/>
</dbReference>
<keyword evidence="4" id="KW-0238">DNA-binding</keyword>
<dbReference type="AlphaFoldDB" id="A0A1H8PEV7"/>
<dbReference type="Pfam" id="PF01385">
    <property type="entry name" value="OrfB_IS605"/>
    <property type="match status" value="1"/>
</dbReference>
<dbReference type="GO" id="GO:0003677">
    <property type="term" value="F:DNA binding"/>
    <property type="evidence" value="ECO:0007669"/>
    <property type="project" value="UniProtKB-KW"/>
</dbReference>
<evidence type="ECO:0000256" key="1">
    <source>
        <dbReference type="ARBA" id="ARBA00008761"/>
    </source>
</evidence>
<protein>
    <submittedName>
        <fullName evidence="8">Transposase, IS605 OrfB family, central region</fullName>
    </submittedName>
</protein>
<evidence type="ECO:0000256" key="3">
    <source>
        <dbReference type="ARBA" id="ARBA00022578"/>
    </source>
</evidence>